<dbReference type="KEGG" id="gaz:Pan241w_38250"/>
<dbReference type="InterPro" id="IPR051468">
    <property type="entry name" value="Fungal_SecMetab_SDRs"/>
</dbReference>
<accession>A0A517RIN9</accession>
<dbReference type="SUPFAM" id="SSF51735">
    <property type="entry name" value="NAD(P)-binding Rossmann-fold domains"/>
    <property type="match status" value="1"/>
</dbReference>
<dbReference type="GO" id="GO:0005737">
    <property type="term" value="C:cytoplasm"/>
    <property type="evidence" value="ECO:0007669"/>
    <property type="project" value="TreeGrafter"/>
</dbReference>
<dbReference type="EMBL" id="CP036269">
    <property type="protein sequence ID" value="QDT43723.1"/>
    <property type="molecule type" value="Genomic_DNA"/>
</dbReference>
<dbReference type="Pfam" id="PF00106">
    <property type="entry name" value="adh_short"/>
    <property type="match status" value="1"/>
</dbReference>
<dbReference type="RefSeq" id="WP_145218623.1">
    <property type="nucleotide sequence ID" value="NZ_CP036269.1"/>
</dbReference>
<proteinExistence type="predicted"/>
<evidence type="ECO:0000313" key="2">
    <source>
        <dbReference type="Proteomes" id="UP000317171"/>
    </source>
</evidence>
<sequence length="498" mass="56389">MDELKPNACATDNDSLPVTDEELAACQRVLQMLAERPELCLKPDGLFSEVLHQASLLGRRVKALHKKESRNRDRAIFENAGIREKRKSKNDGRYLLTDDSAPSQFEPQTLCHSRRCYICKQPYQQLHPFYDLMCMDCGDENFRKRSQTADLSGRTAIVTGGRVKIGFQTALKLLRGGARVLVTSRFPCDAVRRYAAENDFADWSDRLQISGCDFRSLKSVTQFLDEVQARFSQLDILINNASQTIRRPAAFYRHLLEGERQFDTLPPEIQSVLVRENKFSGNLEQRASSAVPKQEQSQMSFSAALSQTIVHEEDAGHDLLAFPPGLLDGDSQQIDLRHKNSWIQELGDVSFPELLEVHAVNSLVPFLLIQKLEPLLLNSPNPQRFIVNVSAMEGQLNTHSKTGFHPHTNMAKAGMNMVTRTSAERFAKRGIYMTSVDTGWITNEFPHQKTEQMQQDGFQPPLDEIDGAARVCDPVFVGINQGQLLYGKFLKDYRETNW</sequence>
<dbReference type="PANTHER" id="PTHR43544">
    <property type="entry name" value="SHORT-CHAIN DEHYDROGENASE/REDUCTASE"/>
    <property type="match status" value="1"/>
</dbReference>
<dbReference type="InterPro" id="IPR036291">
    <property type="entry name" value="NAD(P)-bd_dom_sf"/>
</dbReference>
<dbReference type="Proteomes" id="UP000317171">
    <property type="component" value="Chromosome"/>
</dbReference>
<dbReference type="AlphaFoldDB" id="A0A517RIN9"/>
<gene>
    <name evidence="1" type="ORF">Pan241w_38250</name>
</gene>
<dbReference type="PANTHER" id="PTHR43544:SF2">
    <property type="entry name" value="OXIDOREDUCTASE"/>
    <property type="match status" value="1"/>
</dbReference>
<evidence type="ECO:0000313" key="1">
    <source>
        <dbReference type="EMBL" id="QDT43723.1"/>
    </source>
</evidence>
<dbReference type="GO" id="GO:0016491">
    <property type="term" value="F:oxidoreductase activity"/>
    <property type="evidence" value="ECO:0007669"/>
    <property type="project" value="TreeGrafter"/>
</dbReference>
<protein>
    <submittedName>
        <fullName evidence="1">3-ketoacyl-(Acyl-carrier-protein) reductase</fullName>
    </submittedName>
</protein>
<dbReference type="Gene3D" id="3.40.50.720">
    <property type="entry name" value="NAD(P)-binding Rossmann-like Domain"/>
    <property type="match status" value="2"/>
</dbReference>
<organism evidence="1 2">
    <name type="scientific">Gimesia alba</name>
    <dbReference type="NCBI Taxonomy" id="2527973"/>
    <lineage>
        <taxon>Bacteria</taxon>
        <taxon>Pseudomonadati</taxon>
        <taxon>Planctomycetota</taxon>
        <taxon>Planctomycetia</taxon>
        <taxon>Planctomycetales</taxon>
        <taxon>Planctomycetaceae</taxon>
        <taxon>Gimesia</taxon>
    </lineage>
</organism>
<dbReference type="InterPro" id="IPR002347">
    <property type="entry name" value="SDR_fam"/>
</dbReference>
<dbReference type="OrthoDB" id="56744at2"/>
<keyword evidence="2" id="KW-1185">Reference proteome</keyword>
<name>A0A517RIN9_9PLAN</name>
<reference evidence="1 2" key="1">
    <citation type="submission" date="2019-02" db="EMBL/GenBank/DDBJ databases">
        <title>Deep-cultivation of Planctomycetes and their phenomic and genomic characterization uncovers novel biology.</title>
        <authorList>
            <person name="Wiegand S."/>
            <person name="Jogler M."/>
            <person name="Boedeker C."/>
            <person name="Pinto D."/>
            <person name="Vollmers J."/>
            <person name="Rivas-Marin E."/>
            <person name="Kohn T."/>
            <person name="Peeters S.H."/>
            <person name="Heuer A."/>
            <person name="Rast P."/>
            <person name="Oberbeckmann S."/>
            <person name="Bunk B."/>
            <person name="Jeske O."/>
            <person name="Meyerdierks A."/>
            <person name="Storesund J.E."/>
            <person name="Kallscheuer N."/>
            <person name="Luecker S."/>
            <person name="Lage O.M."/>
            <person name="Pohl T."/>
            <person name="Merkel B.J."/>
            <person name="Hornburger P."/>
            <person name="Mueller R.-W."/>
            <person name="Bruemmer F."/>
            <person name="Labrenz M."/>
            <person name="Spormann A.M."/>
            <person name="Op den Camp H."/>
            <person name="Overmann J."/>
            <person name="Amann R."/>
            <person name="Jetten M.S.M."/>
            <person name="Mascher T."/>
            <person name="Medema M.H."/>
            <person name="Devos D.P."/>
            <person name="Kaster A.-K."/>
            <person name="Ovreas L."/>
            <person name="Rohde M."/>
            <person name="Galperin M.Y."/>
            <person name="Jogler C."/>
        </authorList>
    </citation>
    <scope>NUCLEOTIDE SEQUENCE [LARGE SCALE GENOMIC DNA]</scope>
    <source>
        <strain evidence="1 2">Pan241w</strain>
    </source>
</reference>